<dbReference type="EMBL" id="BNCP01000025">
    <property type="protein sequence ID" value="GIL82935.1"/>
    <property type="molecule type" value="Genomic_DNA"/>
</dbReference>
<protein>
    <submittedName>
        <fullName evidence="3">Uncharacterized protein</fullName>
    </submittedName>
</protein>
<feature type="compositionally biased region" description="Low complexity" evidence="1">
    <location>
        <begin position="23"/>
        <end position="36"/>
    </location>
</feature>
<proteinExistence type="predicted"/>
<comment type="caution">
    <text evidence="3">The sequence shown here is derived from an EMBL/GenBank/DDBJ whole genome shotgun (WGS) entry which is preliminary data.</text>
</comment>
<organism evidence="3 4">
    <name type="scientific">Volvox reticuliferus</name>
    <dbReference type="NCBI Taxonomy" id="1737510"/>
    <lineage>
        <taxon>Eukaryota</taxon>
        <taxon>Viridiplantae</taxon>
        <taxon>Chlorophyta</taxon>
        <taxon>core chlorophytes</taxon>
        <taxon>Chlorophyceae</taxon>
        <taxon>CS clade</taxon>
        <taxon>Chlamydomonadales</taxon>
        <taxon>Volvocaceae</taxon>
        <taxon>Volvox</taxon>
    </lineage>
</organism>
<keyword evidence="5" id="KW-1185">Reference proteome</keyword>
<gene>
    <name evidence="2" type="ORF">Vretifemale_11837</name>
    <name evidence="3" type="ORF">Vretimale_8436</name>
</gene>
<name>A0A8J4GAT9_9CHLO</name>
<accession>A0A8J4GAT9</accession>
<reference evidence="3" key="1">
    <citation type="journal article" date="2021" name="Proc. Natl. Acad. Sci. U.S.A.">
        <title>Three genomes in the algal genus Volvox reveal the fate of a haploid sex-determining region after a transition to homothallism.</title>
        <authorList>
            <person name="Yamamoto K."/>
            <person name="Hamaji T."/>
            <person name="Kawai-Toyooka H."/>
            <person name="Matsuzaki R."/>
            <person name="Takahashi F."/>
            <person name="Nishimura Y."/>
            <person name="Kawachi M."/>
            <person name="Noguchi H."/>
            <person name="Minakuchi Y."/>
            <person name="Umen J.G."/>
            <person name="Toyoda A."/>
            <person name="Nozaki H."/>
        </authorList>
    </citation>
    <scope>NUCLEOTIDE SEQUENCE</scope>
    <source>
        <strain evidence="3">NIES-3785</strain>
        <strain evidence="2">NIES-3786</strain>
    </source>
</reference>
<evidence type="ECO:0000313" key="4">
    <source>
        <dbReference type="Proteomes" id="UP000722791"/>
    </source>
</evidence>
<evidence type="ECO:0000313" key="5">
    <source>
        <dbReference type="Proteomes" id="UP000747110"/>
    </source>
</evidence>
<evidence type="ECO:0000313" key="2">
    <source>
        <dbReference type="EMBL" id="GIL82935.1"/>
    </source>
</evidence>
<dbReference type="EMBL" id="BNCQ01000014">
    <property type="protein sequence ID" value="GIM03768.1"/>
    <property type="molecule type" value="Genomic_DNA"/>
</dbReference>
<evidence type="ECO:0000256" key="1">
    <source>
        <dbReference type="SAM" id="MobiDB-lite"/>
    </source>
</evidence>
<evidence type="ECO:0000313" key="3">
    <source>
        <dbReference type="EMBL" id="GIM03768.1"/>
    </source>
</evidence>
<dbReference type="Proteomes" id="UP000747110">
    <property type="component" value="Unassembled WGS sequence"/>
</dbReference>
<sequence length="207" mass="20691">MRRPHPHQQVNLSLSPGSAPVQPSASARATPPAGAAAPLAPVPAIAPRAHKLLASRAAAAAVPLPRCPPVVAVEPPHPSFVAVLAAGSLPLPPPTVEPPAARRRYGYLTGALHGGHLRMYSAIPAAARLPPPLHPATHGSAATYAPTPVVPPPAASPAARSRWILISVGASSALGAAGGARRRDAVVPLVRAPAPVPEATKGDPPAG</sequence>
<feature type="region of interest" description="Disordered" evidence="1">
    <location>
        <begin position="1"/>
        <end position="36"/>
    </location>
</feature>
<dbReference type="Proteomes" id="UP000722791">
    <property type="component" value="Unassembled WGS sequence"/>
</dbReference>
<dbReference type="AlphaFoldDB" id="A0A8J4GAT9"/>